<dbReference type="InterPro" id="IPR001368">
    <property type="entry name" value="TNFR/NGFR_Cys_rich_reg"/>
</dbReference>
<dbReference type="RefSeq" id="XP_067148655.1">
    <property type="nucleotide sequence ID" value="XM_067292554.1"/>
</dbReference>
<gene>
    <name evidence="17" type="primary">LOC136991426</name>
</gene>
<feature type="signal peptide" evidence="13">
    <location>
        <begin position="1"/>
        <end position="23"/>
    </location>
</feature>
<dbReference type="PANTHER" id="PTHR46605:SF1">
    <property type="entry name" value="DEATH DOMAIN-CONTAINING MEMBRANE PROTEIN NRADD"/>
    <property type="match status" value="1"/>
</dbReference>
<dbReference type="PROSITE" id="PS50050">
    <property type="entry name" value="TNFR_NGFR_2"/>
    <property type="match status" value="4"/>
</dbReference>
<evidence type="ECO:0000256" key="12">
    <source>
        <dbReference type="SAM" id="Phobius"/>
    </source>
</evidence>
<evidence type="ECO:0000256" key="5">
    <source>
        <dbReference type="ARBA" id="ARBA00022729"/>
    </source>
</evidence>
<feature type="domain" description="TNFR-Cys" evidence="15">
    <location>
        <begin position="146"/>
        <end position="187"/>
    </location>
</feature>
<evidence type="ECO:0000256" key="11">
    <source>
        <dbReference type="PROSITE-ProRule" id="PRU00206"/>
    </source>
</evidence>
<feature type="domain" description="Death" evidence="14">
    <location>
        <begin position="326"/>
        <end position="391"/>
    </location>
</feature>
<feature type="repeat" description="TNFR-Cys" evidence="11">
    <location>
        <begin position="27"/>
        <end position="60"/>
    </location>
</feature>
<accession>A0ABM4E7I7</accession>
<evidence type="ECO:0000259" key="14">
    <source>
        <dbReference type="PROSITE" id="PS50017"/>
    </source>
</evidence>
<sequence length="397" mass="40906">MRRGRAPLCLFVVLQLCPAQVPARSPDCPSGAYTAAGECCAPCPPGFGVAVPCGREDTQCEPCHDNRTFSAVSSAAERCRPCTACAAVARACTAGGDAVCAGRCAQGHYLPPGAAPGTPCSPCRPCGPGHGATRPCGPAHDAECRPCPPGFFSEERSAEAPCRPCRPDCGAGEVMLRPCGPRSDTLCMDKELQILKRVPAAPNASAAAAAASEFAAPEEDAGKNIIPVYCSILAAVVVGLLAYVAFKCWHTCKQKQQLAKARAGELGPAPEGEKLHSDSGVFLDTHSLQEPHQLGKAPRPEGRPYSAVAPARREELERLLESGGPGGDWRALAARLGYEDEAVGAFARGQAPARTLLAAWAAAEGATAEALGQALAAIGRHDAAERLAAPADASSLV</sequence>
<keyword evidence="5 13" id="KW-0732">Signal</keyword>
<reference evidence="16" key="1">
    <citation type="submission" date="2025-05" db="UniProtKB">
        <authorList>
            <consortium name="RefSeq"/>
        </authorList>
    </citation>
    <scope>NUCLEOTIDE SEQUENCE [LARGE SCALE GENOMIC DNA]</scope>
</reference>
<keyword evidence="10" id="KW-0325">Glycoprotein</keyword>
<evidence type="ECO:0000256" key="6">
    <source>
        <dbReference type="ARBA" id="ARBA00022737"/>
    </source>
</evidence>
<dbReference type="Gene3D" id="1.10.533.10">
    <property type="entry name" value="Death Domain, Fas"/>
    <property type="match status" value="1"/>
</dbReference>
<feature type="domain" description="TNFR-Cys" evidence="15">
    <location>
        <begin position="62"/>
        <end position="100"/>
    </location>
</feature>
<dbReference type="InterPro" id="IPR022325">
    <property type="entry name" value="TNFR_16"/>
</dbReference>
<keyword evidence="7 12" id="KW-1133">Transmembrane helix</keyword>
<evidence type="ECO:0000256" key="13">
    <source>
        <dbReference type="SAM" id="SignalP"/>
    </source>
</evidence>
<dbReference type="InterPro" id="IPR052302">
    <property type="entry name" value="Neurotrophin_rcpt-DD"/>
</dbReference>
<reference evidence="17" key="2">
    <citation type="submission" date="2025-08" db="UniProtKB">
        <authorList>
            <consortium name="RefSeq"/>
        </authorList>
    </citation>
    <scope>IDENTIFICATION</scope>
    <source>
        <tissue evidence="17">Blood</tissue>
    </source>
</reference>
<dbReference type="SMART" id="SM00005">
    <property type="entry name" value="DEATH"/>
    <property type="match status" value="1"/>
</dbReference>
<feature type="repeat" description="TNFR-Cys" evidence="11">
    <location>
        <begin position="146"/>
        <end position="187"/>
    </location>
</feature>
<evidence type="ECO:0000256" key="1">
    <source>
        <dbReference type="ARBA" id="ARBA00004162"/>
    </source>
</evidence>
<evidence type="ECO:0000256" key="8">
    <source>
        <dbReference type="ARBA" id="ARBA00023136"/>
    </source>
</evidence>
<feature type="repeat" description="TNFR-Cys" evidence="11">
    <location>
        <begin position="103"/>
        <end position="144"/>
    </location>
</feature>
<name>A0ABM4E7I7_9AVES</name>
<dbReference type="Proteomes" id="UP001652627">
    <property type="component" value="Chromosome 2"/>
</dbReference>
<dbReference type="Pfam" id="PF00531">
    <property type="entry name" value="Death"/>
    <property type="match status" value="1"/>
</dbReference>
<feature type="chain" id="PRO_5047197417" evidence="13">
    <location>
        <begin position="24"/>
        <end position="397"/>
    </location>
</feature>
<dbReference type="GeneID" id="136991426"/>
<dbReference type="InterPro" id="IPR000488">
    <property type="entry name" value="Death_dom"/>
</dbReference>
<protein>
    <submittedName>
        <fullName evidence="17">Tumor necrosis factor receptor superfamily member 16-like</fullName>
    </submittedName>
</protein>
<feature type="transmembrane region" description="Helical" evidence="12">
    <location>
        <begin position="226"/>
        <end position="246"/>
    </location>
</feature>
<evidence type="ECO:0000256" key="9">
    <source>
        <dbReference type="ARBA" id="ARBA00023157"/>
    </source>
</evidence>
<dbReference type="InterPro" id="IPR041448">
    <property type="entry name" value="TNFR16_TM"/>
</dbReference>
<comment type="subcellular location">
    <subcellularLocation>
        <location evidence="1">Cell membrane</location>
        <topology evidence="1">Single-pass membrane protein</topology>
    </subcellularLocation>
</comment>
<organism evidence="16 17">
    <name type="scientific">Apteryx mantelli</name>
    <name type="common">North Island brown kiwi</name>
    <dbReference type="NCBI Taxonomy" id="2696672"/>
    <lineage>
        <taxon>Eukaryota</taxon>
        <taxon>Metazoa</taxon>
        <taxon>Chordata</taxon>
        <taxon>Craniata</taxon>
        <taxon>Vertebrata</taxon>
        <taxon>Euteleostomi</taxon>
        <taxon>Archelosauria</taxon>
        <taxon>Archosauria</taxon>
        <taxon>Dinosauria</taxon>
        <taxon>Saurischia</taxon>
        <taxon>Theropoda</taxon>
        <taxon>Coelurosauria</taxon>
        <taxon>Aves</taxon>
        <taxon>Palaeognathae</taxon>
        <taxon>Apterygiformes</taxon>
        <taxon>Apterygidae</taxon>
        <taxon>Apteryx</taxon>
    </lineage>
</organism>
<comment type="caution">
    <text evidence="11">Lacks conserved residue(s) required for the propagation of feature annotation.</text>
</comment>
<keyword evidence="4" id="KW-0053">Apoptosis</keyword>
<dbReference type="PANTHER" id="PTHR46605">
    <property type="entry name" value="TUMOR NECROSIS FACTOR RECEPTOR"/>
    <property type="match status" value="1"/>
</dbReference>
<feature type="disulfide bond" evidence="11">
    <location>
        <begin position="123"/>
        <end position="136"/>
    </location>
</feature>
<keyword evidence="2" id="KW-1003">Cell membrane</keyword>
<dbReference type="PROSITE" id="PS00652">
    <property type="entry name" value="TNFR_NGFR_1"/>
    <property type="match status" value="1"/>
</dbReference>
<dbReference type="Gene3D" id="6.10.250.1780">
    <property type="match status" value="1"/>
</dbReference>
<evidence type="ECO:0000256" key="7">
    <source>
        <dbReference type="ARBA" id="ARBA00022989"/>
    </source>
</evidence>
<evidence type="ECO:0000313" key="17">
    <source>
        <dbReference type="RefSeq" id="XP_067148655.1"/>
    </source>
</evidence>
<feature type="repeat" description="TNFR-Cys" evidence="11">
    <location>
        <begin position="62"/>
        <end position="100"/>
    </location>
</feature>
<dbReference type="Pfam" id="PF18422">
    <property type="entry name" value="TNFR_16_TM"/>
    <property type="match status" value="1"/>
</dbReference>
<feature type="domain" description="TNFR-Cys" evidence="15">
    <location>
        <begin position="27"/>
        <end position="60"/>
    </location>
</feature>
<evidence type="ECO:0000259" key="15">
    <source>
        <dbReference type="PROSITE" id="PS50050"/>
    </source>
</evidence>
<keyword evidence="3 12" id="KW-0812">Transmembrane</keyword>
<dbReference type="Pfam" id="PF00020">
    <property type="entry name" value="TNFR_c6"/>
    <property type="match status" value="2"/>
</dbReference>
<feature type="domain" description="TNFR-Cys" evidence="15">
    <location>
        <begin position="103"/>
        <end position="144"/>
    </location>
</feature>
<dbReference type="PRINTS" id="PR01966">
    <property type="entry name" value="TNFACTORR16"/>
</dbReference>
<dbReference type="PROSITE" id="PS50017">
    <property type="entry name" value="DEATH_DOMAIN"/>
    <property type="match status" value="1"/>
</dbReference>
<keyword evidence="6" id="KW-0677">Repeat</keyword>
<dbReference type="SUPFAM" id="SSF57586">
    <property type="entry name" value="TNF receptor-like"/>
    <property type="match status" value="2"/>
</dbReference>
<feature type="disulfide bond" evidence="11">
    <location>
        <begin position="126"/>
        <end position="144"/>
    </location>
</feature>
<evidence type="ECO:0000256" key="2">
    <source>
        <dbReference type="ARBA" id="ARBA00022475"/>
    </source>
</evidence>
<proteinExistence type="predicted"/>
<dbReference type="SMART" id="SM00208">
    <property type="entry name" value="TNFR"/>
    <property type="match status" value="4"/>
</dbReference>
<feature type="disulfide bond" evidence="11">
    <location>
        <begin position="40"/>
        <end position="53"/>
    </location>
</feature>
<keyword evidence="8 12" id="KW-0472">Membrane</keyword>
<feature type="disulfide bond" evidence="11">
    <location>
        <begin position="169"/>
        <end position="187"/>
    </location>
</feature>
<evidence type="ECO:0000256" key="3">
    <source>
        <dbReference type="ARBA" id="ARBA00022692"/>
    </source>
</evidence>
<keyword evidence="9 11" id="KW-1015">Disulfide bond</keyword>
<dbReference type="Gene3D" id="2.10.50.10">
    <property type="entry name" value="Tumor Necrosis Factor Receptor, subunit A, domain 2"/>
    <property type="match status" value="3"/>
</dbReference>
<keyword evidence="16" id="KW-1185">Reference proteome</keyword>
<dbReference type="InterPro" id="IPR011029">
    <property type="entry name" value="DEATH-like_dom_sf"/>
</dbReference>
<evidence type="ECO:0000313" key="16">
    <source>
        <dbReference type="Proteomes" id="UP001652627"/>
    </source>
</evidence>
<feature type="disulfide bond" evidence="11">
    <location>
        <begin position="147"/>
        <end position="162"/>
    </location>
</feature>
<evidence type="ECO:0000256" key="10">
    <source>
        <dbReference type="ARBA" id="ARBA00023180"/>
    </source>
</evidence>
<evidence type="ECO:0000256" key="4">
    <source>
        <dbReference type="ARBA" id="ARBA00022703"/>
    </source>
</evidence>
<dbReference type="SUPFAM" id="SSF47986">
    <property type="entry name" value="DEATH domain"/>
    <property type="match status" value="1"/>
</dbReference>